<dbReference type="AlphaFoldDB" id="A0A2P5DMP4"/>
<dbReference type="EMBL" id="JXTB01000028">
    <property type="protein sequence ID" value="PON74561.1"/>
    <property type="molecule type" value="Genomic_DNA"/>
</dbReference>
<proteinExistence type="predicted"/>
<accession>A0A2P5DMP4</accession>
<feature type="compositionally biased region" description="Polar residues" evidence="1">
    <location>
        <begin position="7"/>
        <end position="18"/>
    </location>
</feature>
<name>A0A2P5DMP4_PARAD</name>
<sequence>MIPRTMMVQQQKEMSSKTSIEDLNPREIDKEAKIRPIKDLEDLSIDDSLKVLKIGVKLQDVG</sequence>
<organism evidence="2 3">
    <name type="scientific">Parasponia andersonii</name>
    <name type="common">Sponia andersonii</name>
    <dbReference type="NCBI Taxonomy" id="3476"/>
    <lineage>
        <taxon>Eukaryota</taxon>
        <taxon>Viridiplantae</taxon>
        <taxon>Streptophyta</taxon>
        <taxon>Embryophyta</taxon>
        <taxon>Tracheophyta</taxon>
        <taxon>Spermatophyta</taxon>
        <taxon>Magnoliopsida</taxon>
        <taxon>eudicotyledons</taxon>
        <taxon>Gunneridae</taxon>
        <taxon>Pentapetalae</taxon>
        <taxon>rosids</taxon>
        <taxon>fabids</taxon>
        <taxon>Rosales</taxon>
        <taxon>Cannabaceae</taxon>
        <taxon>Parasponia</taxon>
    </lineage>
</organism>
<comment type="caution">
    <text evidence="2">The sequence shown here is derived from an EMBL/GenBank/DDBJ whole genome shotgun (WGS) entry which is preliminary data.</text>
</comment>
<reference evidence="3" key="1">
    <citation type="submission" date="2016-06" db="EMBL/GenBank/DDBJ databases">
        <title>Parallel loss of symbiosis genes in relatives of nitrogen-fixing non-legume Parasponia.</title>
        <authorList>
            <person name="Van Velzen R."/>
            <person name="Holmer R."/>
            <person name="Bu F."/>
            <person name="Rutten L."/>
            <person name="Van Zeijl A."/>
            <person name="Liu W."/>
            <person name="Santuari L."/>
            <person name="Cao Q."/>
            <person name="Sharma T."/>
            <person name="Shen D."/>
            <person name="Roswanjaya Y."/>
            <person name="Wardhani T."/>
            <person name="Kalhor M.S."/>
            <person name="Jansen J."/>
            <person name="Van den Hoogen J."/>
            <person name="Gungor B."/>
            <person name="Hartog M."/>
            <person name="Hontelez J."/>
            <person name="Verver J."/>
            <person name="Yang W.-C."/>
            <person name="Schijlen E."/>
            <person name="Repin R."/>
            <person name="Schilthuizen M."/>
            <person name="Schranz E."/>
            <person name="Heidstra R."/>
            <person name="Miyata K."/>
            <person name="Fedorova E."/>
            <person name="Kohlen W."/>
            <person name="Bisseling T."/>
            <person name="Smit S."/>
            <person name="Geurts R."/>
        </authorList>
    </citation>
    <scope>NUCLEOTIDE SEQUENCE [LARGE SCALE GENOMIC DNA]</scope>
    <source>
        <strain evidence="3">cv. WU1-14</strain>
    </source>
</reference>
<gene>
    <name evidence="2" type="ORF">PanWU01x14_049680</name>
</gene>
<protein>
    <submittedName>
        <fullName evidence="2">Uncharacterized protein</fullName>
    </submittedName>
</protein>
<keyword evidence="3" id="KW-1185">Reference proteome</keyword>
<feature type="region of interest" description="Disordered" evidence="1">
    <location>
        <begin position="1"/>
        <end position="21"/>
    </location>
</feature>
<dbReference type="Proteomes" id="UP000237105">
    <property type="component" value="Unassembled WGS sequence"/>
</dbReference>
<evidence type="ECO:0000256" key="1">
    <source>
        <dbReference type="SAM" id="MobiDB-lite"/>
    </source>
</evidence>
<evidence type="ECO:0000313" key="3">
    <source>
        <dbReference type="Proteomes" id="UP000237105"/>
    </source>
</evidence>
<evidence type="ECO:0000313" key="2">
    <source>
        <dbReference type="EMBL" id="PON74561.1"/>
    </source>
</evidence>